<reference evidence="8" key="1">
    <citation type="journal article" date="2019" name="Int. J. Syst. Evol. Microbiol.">
        <title>The Global Catalogue of Microorganisms (GCM) 10K type strain sequencing project: providing services to taxonomists for standard genome sequencing and annotation.</title>
        <authorList>
            <consortium name="The Broad Institute Genomics Platform"/>
            <consortium name="The Broad Institute Genome Sequencing Center for Infectious Disease"/>
            <person name="Wu L."/>
            <person name="Ma J."/>
        </authorList>
    </citation>
    <scope>NUCLEOTIDE SEQUENCE [LARGE SCALE GENOMIC DNA]</scope>
    <source>
        <strain evidence="8">NBRC 108730</strain>
    </source>
</reference>
<organism evidence="7 8">
    <name type="scientific">Angustibacter aerolatus</name>
    <dbReference type="NCBI Taxonomy" id="1162965"/>
    <lineage>
        <taxon>Bacteria</taxon>
        <taxon>Bacillati</taxon>
        <taxon>Actinomycetota</taxon>
        <taxon>Actinomycetes</taxon>
        <taxon>Kineosporiales</taxon>
        <taxon>Kineosporiaceae</taxon>
    </lineage>
</organism>
<dbReference type="Gene3D" id="1.10.10.10">
    <property type="entry name" value="Winged helix-like DNA-binding domain superfamily/Winged helix DNA-binding domain"/>
    <property type="match status" value="1"/>
</dbReference>
<name>A0ABQ6J9V9_9ACTN</name>
<feature type="domain" description="RNA polymerase sigma-70 region 2" evidence="6">
    <location>
        <begin position="2"/>
        <end position="68"/>
    </location>
</feature>
<keyword evidence="3" id="KW-0731">Sigma factor</keyword>
<protein>
    <submittedName>
        <fullName evidence="7">RNA polymerase sigma factor</fullName>
    </submittedName>
</protein>
<dbReference type="InterPro" id="IPR013324">
    <property type="entry name" value="RNA_pol_sigma_r3/r4-like"/>
</dbReference>
<keyword evidence="8" id="KW-1185">Reference proteome</keyword>
<dbReference type="Gene3D" id="1.10.1740.10">
    <property type="match status" value="1"/>
</dbReference>
<dbReference type="InterPro" id="IPR036388">
    <property type="entry name" value="WH-like_DNA-bd_sf"/>
</dbReference>
<dbReference type="SUPFAM" id="SSF88659">
    <property type="entry name" value="Sigma3 and sigma4 domains of RNA polymerase sigma factors"/>
    <property type="match status" value="1"/>
</dbReference>
<keyword evidence="2" id="KW-0805">Transcription regulation</keyword>
<comment type="similarity">
    <text evidence="1">Belongs to the sigma-70 factor family. ECF subfamily.</text>
</comment>
<dbReference type="NCBIfam" id="TIGR02937">
    <property type="entry name" value="sigma70-ECF"/>
    <property type="match status" value="1"/>
</dbReference>
<evidence type="ECO:0000259" key="6">
    <source>
        <dbReference type="Pfam" id="PF04542"/>
    </source>
</evidence>
<accession>A0ABQ6J9V9</accession>
<evidence type="ECO:0000256" key="4">
    <source>
        <dbReference type="ARBA" id="ARBA00023125"/>
    </source>
</evidence>
<comment type="caution">
    <text evidence="7">The sequence shown here is derived from an EMBL/GenBank/DDBJ whole genome shotgun (WGS) entry which is preliminary data.</text>
</comment>
<dbReference type="Proteomes" id="UP001157017">
    <property type="component" value="Unassembled WGS sequence"/>
</dbReference>
<keyword evidence="4" id="KW-0238">DNA-binding</keyword>
<keyword evidence="5" id="KW-0804">Transcription</keyword>
<evidence type="ECO:0000313" key="7">
    <source>
        <dbReference type="EMBL" id="GMA84971.1"/>
    </source>
</evidence>
<dbReference type="SUPFAM" id="SSF88946">
    <property type="entry name" value="Sigma2 domain of RNA polymerase sigma factors"/>
    <property type="match status" value="1"/>
</dbReference>
<evidence type="ECO:0000256" key="3">
    <source>
        <dbReference type="ARBA" id="ARBA00023082"/>
    </source>
</evidence>
<dbReference type="InterPro" id="IPR039425">
    <property type="entry name" value="RNA_pol_sigma-70-like"/>
</dbReference>
<evidence type="ECO:0000313" key="8">
    <source>
        <dbReference type="Proteomes" id="UP001157017"/>
    </source>
</evidence>
<gene>
    <name evidence="7" type="primary">rpoE</name>
    <name evidence="7" type="ORF">GCM10025868_02210</name>
</gene>
<dbReference type="PANTHER" id="PTHR43133">
    <property type="entry name" value="RNA POLYMERASE ECF-TYPE SIGMA FACTO"/>
    <property type="match status" value="1"/>
</dbReference>
<dbReference type="PANTHER" id="PTHR43133:SF8">
    <property type="entry name" value="RNA POLYMERASE SIGMA FACTOR HI_1459-RELATED"/>
    <property type="match status" value="1"/>
</dbReference>
<evidence type="ECO:0000256" key="1">
    <source>
        <dbReference type="ARBA" id="ARBA00010641"/>
    </source>
</evidence>
<dbReference type="EMBL" id="BSUZ01000001">
    <property type="protein sequence ID" value="GMA84971.1"/>
    <property type="molecule type" value="Genomic_DNA"/>
</dbReference>
<proteinExistence type="inferred from homology"/>
<evidence type="ECO:0000256" key="5">
    <source>
        <dbReference type="ARBA" id="ARBA00023163"/>
    </source>
</evidence>
<dbReference type="Pfam" id="PF04542">
    <property type="entry name" value="Sigma70_r2"/>
    <property type="match status" value="1"/>
</dbReference>
<sequence length="168" mass="18819">MRRYERLVWSVARSYRLDTPDAADVVQTTWLRLVEHLGGIHDAERLGGWLATTTRREALRLARARRRRLVDGADDEIALVPAGDPDVDDALLRDERDAVLHRAVRALEPRCQRLLRVLSASPPPRYDTVAEALGMPIGSIGPTRGRCLQRLRAALGDLGWSDRDGVRA</sequence>
<evidence type="ECO:0000256" key="2">
    <source>
        <dbReference type="ARBA" id="ARBA00023015"/>
    </source>
</evidence>
<dbReference type="InterPro" id="IPR007627">
    <property type="entry name" value="RNA_pol_sigma70_r2"/>
</dbReference>
<dbReference type="InterPro" id="IPR014284">
    <property type="entry name" value="RNA_pol_sigma-70_dom"/>
</dbReference>
<dbReference type="InterPro" id="IPR013325">
    <property type="entry name" value="RNA_pol_sigma_r2"/>
</dbReference>